<feature type="transmembrane region" description="Helical" evidence="7">
    <location>
        <begin position="197"/>
        <end position="218"/>
    </location>
</feature>
<dbReference type="EMBL" id="LGFG01000255">
    <property type="protein sequence ID" value="KUK22125.1"/>
    <property type="molecule type" value="Genomic_DNA"/>
</dbReference>
<evidence type="ECO:0000256" key="7">
    <source>
        <dbReference type="RuleBase" id="RU363032"/>
    </source>
</evidence>
<evidence type="ECO:0000313" key="9">
    <source>
        <dbReference type="EMBL" id="KUK22125.1"/>
    </source>
</evidence>
<proteinExistence type="inferred from homology"/>
<dbReference type="CDD" id="cd06261">
    <property type="entry name" value="TM_PBP2"/>
    <property type="match status" value="1"/>
</dbReference>
<organism evidence="9 10">
    <name type="scientific">Thermotoga petrophila</name>
    <dbReference type="NCBI Taxonomy" id="93929"/>
    <lineage>
        <taxon>Bacteria</taxon>
        <taxon>Thermotogati</taxon>
        <taxon>Thermotogota</taxon>
        <taxon>Thermotogae</taxon>
        <taxon>Thermotogales</taxon>
        <taxon>Thermotogaceae</taxon>
        <taxon>Thermotoga</taxon>
    </lineage>
</organism>
<feature type="transmembrane region" description="Helical" evidence="7">
    <location>
        <begin position="389"/>
        <end position="409"/>
    </location>
</feature>
<evidence type="ECO:0000313" key="10">
    <source>
        <dbReference type="Proteomes" id="UP000058636"/>
    </source>
</evidence>
<name>A0A101EPI4_9THEM</name>
<dbReference type="PANTHER" id="PTHR30193">
    <property type="entry name" value="ABC TRANSPORTER PERMEASE PROTEIN"/>
    <property type="match status" value="1"/>
</dbReference>
<feature type="transmembrane region" description="Helical" evidence="7">
    <location>
        <begin position="12"/>
        <end position="41"/>
    </location>
</feature>
<feature type="transmembrane region" description="Helical" evidence="7">
    <location>
        <begin position="230"/>
        <end position="250"/>
    </location>
</feature>
<dbReference type="GO" id="GO:0005886">
    <property type="term" value="C:plasma membrane"/>
    <property type="evidence" value="ECO:0007669"/>
    <property type="project" value="UniProtKB-SubCell"/>
</dbReference>
<keyword evidence="5 7" id="KW-1133">Transmembrane helix</keyword>
<feature type="transmembrane region" description="Helical" evidence="7">
    <location>
        <begin position="154"/>
        <end position="177"/>
    </location>
</feature>
<evidence type="ECO:0000256" key="3">
    <source>
        <dbReference type="ARBA" id="ARBA00022475"/>
    </source>
</evidence>
<evidence type="ECO:0000256" key="6">
    <source>
        <dbReference type="ARBA" id="ARBA00023136"/>
    </source>
</evidence>
<evidence type="ECO:0000259" key="8">
    <source>
        <dbReference type="PROSITE" id="PS50928"/>
    </source>
</evidence>
<accession>A0A101EPI4</accession>
<dbReference type="InterPro" id="IPR051393">
    <property type="entry name" value="ABC_transporter_permease"/>
</dbReference>
<evidence type="ECO:0000256" key="5">
    <source>
        <dbReference type="ARBA" id="ARBA00022989"/>
    </source>
</evidence>
<dbReference type="InterPro" id="IPR035906">
    <property type="entry name" value="MetI-like_sf"/>
</dbReference>
<dbReference type="SUPFAM" id="SSF161098">
    <property type="entry name" value="MetI-like"/>
    <property type="match status" value="2"/>
</dbReference>
<gene>
    <name evidence="9" type="ORF">XD57_1776</name>
</gene>
<comment type="subcellular location">
    <subcellularLocation>
        <location evidence="1 7">Cell membrane</location>
        <topology evidence="1 7">Multi-pass membrane protein</topology>
    </subcellularLocation>
</comment>
<evidence type="ECO:0000256" key="1">
    <source>
        <dbReference type="ARBA" id="ARBA00004651"/>
    </source>
</evidence>
<evidence type="ECO:0000256" key="4">
    <source>
        <dbReference type="ARBA" id="ARBA00022692"/>
    </source>
</evidence>
<keyword evidence="6 7" id="KW-0472">Membrane</keyword>
<comment type="caution">
    <text evidence="9">The sequence shown here is derived from an EMBL/GenBank/DDBJ whole genome shotgun (WGS) entry which is preliminary data.</text>
</comment>
<feature type="transmembrane region" description="Helical" evidence="7">
    <location>
        <begin position="73"/>
        <end position="95"/>
    </location>
</feature>
<dbReference type="GO" id="GO:0055085">
    <property type="term" value="P:transmembrane transport"/>
    <property type="evidence" value="ECO:0007669"/>
    <property type="project" value="InterPro"/>
</dbReference>
<dbReference type="Pfam" id="PF00528">
    <property type="entry name" value="BPD_transp_1"/>
    <property type="match status" value="1"/>
</dbReference>
<feature type="transmembrane region" description="Helical" evidence="7">
    <location>
        <begin position="102"/>
        <end position="122"/>
    </location>
</feature>
<dbReference type="PROSITE" id="PS50928">
    <property type="entry name" value="ABC_TM1"/>
    <property type="match status" value="1"/>
</dbReference>
<feature type="transmembrane region" description="Helical" evidence="7">
    <location>
        <begin position="365"/>
        <end position="382"/>
    </location>
</feature>
<dbReference type="Proteomes" id="UP000058636">
    <property type="component" value="Unassembled WGS sequence"/>
</dbReference>
<sequence length="420" mass="48739">MKPSKKLREAVLAYLFLLPSLVILGMFVFWPVGFSFVLSFFKWDFRNMKNPYFTGLDNYIEIFKFDYPPKYSFVFTVLNTFFHLAVAGAIVMLIVHLIRKRTLSGIISNAVIVLVYIVLNLFNVENPILSFLIAAISWSWLVYDFKRVEFKNTWFWFILFLAVFVFVELNSSLPGLVNFLLDAKDKNLFLKALTNTLYYVILSVPSQIFLSLMIALLLNSNVKFRVFFRTAYFIPFVTSVVAISLVWKWIFNDEFGLLNYILSLFNIEPISWLKDERWTIPTIAIVSVWKTVGYDAVIFLAGLQNIDRSYYEAAEVDGANSLQKFFYITWPLLSPTTFFLLIVSLIGAFKVFAEVYVLYDGLPGPYNNSGMTLVYYVFDLFYRQQRMGIASAAAYILFAIILIFTFIQYRVGRRAVEYVS</sequence>
<evidence type="ECO:0000256" key="2">
    <source>
        <dbReference type="ARBA" id="ARBA00022448"/>
    </source>
</evidence>
<dbReference type="Gene3D" id="1.10.3720.10">
    <property type="entry name" value="MetI-like"/>
    <property type="match status" value="2"/>
</dbReference>
<keyword evidence="3" id="KW-1003">Cell membrane</keyword>
<dbReference type="PATRIC" id="fig|93930.3.peg.995"/>
<protein>
    <submittedName>
        <fullName evidence="9">Binding-protein-dependent transport systems inner membrane component</fullName>
    </submittedName>
</protein>
<dbReference type="InterPro" id="IPR000515">
    <property type="entry name" value="MetI-like"/>
</dbReference>
<reference evidence="9 10" key="1">
    <citation type="journal article" date="2015" name="MBio">
        <title>Genome-Resolved Metagenomic Analysis Reveals Roles for Candidate Phyla and Other Microbial Community Members in Biogeochemical Transformations in Oil Reservoirs.</title>
        <authorList>
            <person name="Hu P."/>
            <person name="Tom L."/>
            <person name="Singh A."/>
            <person name="Thomas B.C."/>
            <person name="Baker B.J."/>
            <person name="Piceno Y.M."/>
            <person name="Andersen G.L."/>
            <person name="Banfield J.F."/>
        </authorList>
    </citation>
    <scope>NUCLEOTIDE SEQUENCE [LARGE SCALE GENOMIC DNA]</scope>
    <source>
        <strain evidence="9">46_26</strain>
    </source>
</reference>
<dbReference type="PANTHER" id="PTHR30193:SF37">
    <property type="entry name" value="INNER MEMBRANE ABC TRANSPORTER PERMEASE PROTEIN YCJO"/>
    <property type="match status" value="1"/>
</dbReference>
<keyword evidence="4 7" id="KW-0812">Transmembrane</keyword>
<feature type="transmembrane region" description="Helical" evidence="7">
    <location>
        <begin position="128"/>
        <end position="145"/>
    </location>
</feature>
<feature type="domain" description="ABC transmembrane type-1" evidence="8">
    <location>
        <begin position="193"/>
        <end position="408"/>
    </location>
</feature>
<keyword evidence="2 7" id="KW-0813">Transport</keyword>
<dbReference type="AlphaFoldDB" id="A0A101EPI4"/>
<comment type="similarity">
    <text evidence="7">Belongs to the binding-protein-dependent transport system permease family.</text>
</comment>